<sequence>MTPAARQVGQSVHRPPGDWLLRRVGHSGPIVLAGLACLYLLIPTAETWAGTVPLLVGLLIGLPHGAVDHLVPAWISAPARSLRITVGLLLAYAGTAAATVALFLWAPVPALTGFLILTVLHFGTGDVAYRAERDGQAPVRPVLAVLAHGGPPVVLPIALWPGTVDPLLDAVAPGAASAFAPAGRLIVLCVVLLAVVVTGLRELTARRGADVAALAILVAAFALVPPPLAFGGYFAAWHSARHVARLLRADPANRHHLAAGRLGGPARRFARQAILPTIAALAGLLVLVHVSASPTVGPATAGPSQETPFQLVFAVLAGLTVPHAAVVNRLDARMAARITGPVGRCPIRRAGSGYDPEWGERGRSHHRFALAAAEEMTTVTARNDREECPMPSTTMPMLETYPKSINLDRTKLAATIDALDDCAQACTACADACLSEDMVAELTKCVRTNLDCADICATTARVLSRHTGYDANISRTLLEACVTACKACGDECAAHADKHQHCRICADACRACERACRELLATIA</sequence>
<reference evidence="2 3" key="1">
    <citation type="submission" date="2020-02" db="EMBL/GenBank/DDBJ databases">
        <title>Draft Genome Sequence of Verrucosispora sp. Strain CWR15, Isolated from Gulf of Mexico Sponge.</title>
        <authorList>
            <person name="Kennedy S.J."/>
            <person name="Cella E."/>
            <person name="Azarian T."/>
            <person name="Baker B.J."/>
            <person name="Shaw L.N."/>
        </authorList>
    </citation>
    <scope>NUCLEOTIDE SEQUENCE [LARGE SCALE GENOMIC DNA]</scope>
    <source>
        <strain evidence="2 3">CWR15</strain>
    </source>
</reference>
<keyword evidence="3" id="KW-1185">Reference proteome</keyword>
<keyword evidence="1" id="KW-0812">Transmembrane</keyword>
<dbReference type="CDD" id="cd08026">
    <property type="entry name" value="DUF326"/>
    <property type="match status" value="1"/>
</dbReference>
<feature type="binding site" evidence="1">
    <location>
        <position position="242"/>
    </location>
    <ligand>
        <name>Fe cation</name>
        <dbReference type="ChEBI" id="CHEBI:24875"/>
    </ligand>
</feature>
<organism evidence="2 3">
    <name type="scientific">Verrucosispora sioxanthis</name>
    <dbReference type="NCBI Taxonomy" id="2499994"/>
    <lineage>
        <taxon>Bacteria</taxon>
        <taxon>Bacillati</taxon>
        <taxon>Actinomycetota</taxon>
        <taxon>Actinomycetes</taxon>
        <taxon>Micromonosporales</taxon>
        <taxon>Micromonosporaceae</taxon>
        <taxon>Micromonospora</taxon>
    </lineage>
</organism>
<dbReference type="HAMAP" id="MF_02093">
    <property type="entry name" value="Beta_carotene_diox"/>
    <property type="match status" value="1"/>
</dbReference>
<feature type="binding site" evidence="1">
    <location>
        <position position="64"/>
    </location>
    <ligand>
        <name>Fe cation</name>
        <dbReference type="ChEBI" id="CHEBI:24875"/>
    </ligand>
</feature>
<comment type="catalytic activity">
    <reaction evidence="1">
        <text>all-trans-beta-carotene + O2 = 2 all-trans-retinal</text>
        <dbReference type="Rhea" id="RHEA:32887"/>
        <dbReference type="ChEBI" id="CHEBI:15379"/>
        <dbReference type="ChEBI" id="CHEBI:17579"/>
        <dbReference type="ChEBI" id="CHEBI:17898"/>
        <dbReference type="EC" id="1.13.11.63"/>
    </reaction>
</comment>
<feature type="transmembrane region" description="Helical" evidence="1">
    <location>
        <begin position="182"/>
        <end position="200"/>
    </location>
</feature>
<comment type="similarity">
    <text evidence="1">Belongs to the Brp/Blh beta-carotene diooxygenase family.</text>
</comment>
<keyword evidence="1 2" id="KW-0560">Oxidoreductase</keyword>
<keyword evidence="1" id="KW-1003">Cell membrane</keyword>
<evidence type="ECO:0000256" key="1">
    <source>
        <dbReference type="HAMAP-Rule" id="MF_02093"/>
    </source>
</evidence>
<dbReference type="NCBIfam" id="TIGR03753">
    <property type="entry name" value="blh_monoox"/>
    <property type="match status" value="1"/>
</dbReference>
<dbReference type="RefSeq" id="WP_164446341.1">
    <property type="nucleotide sequence ID" value="NZ_SAIY01000002.1"/>
</dbReference>
<keyword evidence="1" id="KW-0408">Iron</keyword>
<feature type="transmembrane region" description="Helical" evidence="1">
    <location>
        <begin position="20"/>
        <end position="42"/>
    </location>
</feature>
<evidence type="ECO:0000313" key="2">
    <source>
        <dbReference type="EMBL" id="NGM12464.1"/>
    </source>
</evidence>
<dbReference type="Pfam" id="PF03860">
    <property type="entry name" value="Csp"/>
    <property type="match status" value="1"/>
</dbReference>
<keyword evidence="1" id="KW-0479">Metal-binding</keyword>
<feature type="transmembrane region" description="Helical" evidence="1">
    <location>
        <begin position="54"/>
        <end position="75"/>
    </location>
</feature>
<feature type="transmembrane region" description="Helical" evidence="1">
    <location>
        <begin position="111"/>
        <end position="129"/>
    </location>
</feature>
<evidence type="ECO:0000313" key="3">
    <source>
        <dbReference type="Proteomes" id="UP000478148"/>
    </source>
</evidence>
<comment type="subcellular location">
    <subcellularLocation>
        <location evidence="1">Cell membrane</location>
        <topology evidence="1">Multi-pass membrane protein</topology>
    </subcellularLocation>
</comment>
<dbReference type="EC" id="1.13.11.63" evidence="1"/>
<dbReference type="EMBL" id="SAIY01000002">
    <property type="protein sequence ID" value="NGM12464.1"/>
    <property type="molecule type" value="Genomic_DNA"/>
</dbReference>
<comment type="caution">
    <text evidence="1">Lacks conserved residue(s) required for the propagation of feature annotation.</text>
</comment>
<dbReference type="InterPro" id="IPR005560">
    <property type="entry name" value="Csp_YhjQ"/>
</dbReference>
<keyword evidence="1 2" id="KW-0223">Dioxygenase</keyword>
<keyword evidence="1" id="KW-0472">Membrane</keyword>
<dbReference type="PANTHER" id="PTHR37310:SF1">
    <property type="entry name" value="CYTOPLASMIC PROTEIN"/>
    <property type="match status" value="1"/>
</dbReference>
<proteinExistence type="inferred from homology"/>
<protein>
    <recommendedName>
        <fullName evidence="1">Probable beta-carotene 15,15'-dioxygenase</fullName>
        <ecNumber evidence="1">1.13.11.63</ecNumber>
    </recommendedName>
</protein>
<dbReference type="Pfam" id="PF15461">
    <property type="entry name" value="BCD"/>
    <property type="match status" value="1"/>
</dbReference>
<dbReference type="InterPro" id="IPR022270">
    <property type="entry name" value="Blh_diox"/>
</dbReference>
<feature type="binding site" evidence="1">
    <location>
        <position position="121"/>
    </location>
    <ligand>
        <name>Fe cation</name>
        <dbReference type="ChEBI" id="CHEBI:24875"/>
    </ligand>
</feature>
<dbReference type="GO" id="GO:0005506">
    <property type="term" value="F:iron ion binding"/>
    <property type="evidence" value="ECO:0007669"/>
    <property type="project" value="UniProtKB-UniRule"/>
</dbReference>
<comment type="caution">
    <text evidence="2">The sequence shown here is derived from an EMBL/GenBank/DDBJ whole genome shotgun (WGS) entry which is preliminary data.</text>
</comment>
<comment type="cofactor">
    <cofactor evidence="1">
        <name>Fe(2+)</name>
        <dbReference type="ChEBI" id="CHEBI:29033"/>
    </cofactor>
</comment>
<dbReference type="InterPro" id="IPR044543">
    <property type="entry name" value="YHJQ-like"/>
</dbReference>
<accession>A0A6M1L5H0</accession>
<dbReference type="Proteomes" id="UP000478148">
    <property type="component" value="Unassembled WGS sequence"/>
</dbReference>
<comment type="function">
    <text evidence="1">Catalyzes the cleavage of beta-carotene at its central double bond (15,15') to yield two molecules of all-trans-retinal.</text>
</comment>
<dbReference type="GO" id="GO:0010436">
    <property type="term" value="F:carotenoid dioxygenase activity"/>
    <property type="evidence" value="ECO:0007669"/>
    <property type="project" value="UniProtKB-UniRule"/>
</dbReference>
<keyword evidence="1" id="KW-1133">Transmembrane helix</keyword>
<feature type="transmembrane region" description="Helical" evidence="1">
    <location>
        <begin position="141"/>
        <end position="162"/>
    </location>
</feature>
<dbReference type="GO" id="GO:0003834">
    <property type="term" value="F:beta-carotene 15,15'-dioxygenase activity"/>
    <property type="evidence" value="ECO:0007669"/>
    <property type="project" value="UniProtKB-EC"/>
</dbReference>
<feature type="transmembrane region" description="Helical" evidence="1">
    <location>
        <begin position="82"/>
        <end position="105"/>
    </location>
</feature>
<feature type="binding site" evidence="1">
    <location>
        <position position="238"/>
    </location>
    <ligand>
        <name>Fe cation</name>
        <dbReference type="ChEBI" id="CHEBI:24875"/>
    </ligand>
</feature>
<name>A0A6M1L5H0_9ACTN</name>
<dbReference type="PANTHER" id="PTHR37310">
    <property type="entry name" value="CYTOPLASMIC PROTEIN-RELATED"/>
    <property type="match status" value="1"/>
</dbReference>
<dbReference type="AlphaFoldDB" id="A0A6M1L5H0"/>
<dbReference type="GO" id="GO:0016121">
    <property type="term" value="P:carotene catabolic process"/>
    <property type="evidence" value="ECO:0007669"/>
    <property type="project" value="UniProtKB-UniRule"/>
</dbReference>
<dbReference type="GO" id="GO:0005886">
    <property type="term" value="C:plasma membrane"/>
    <property type="evidence" value="ECO:0007669"/>
    <property type="project" value="UniProtKB-SubCell"/>
</dbReference>
<gene>
    <name evidence="2" type="ORF">ENC19_07240</name>
</gene>
<dbReference type="Gene3D" id="1.20.1270.360">
    <property type="match status" value="1"/>
</dbReference>